<gene>
    <name evidence="1" type="ORF">KMZ68_09940</name>
</gene>
<dbReference type="KEGG" id="bsei:KMZ68_09940"/>
<dbReference type="AlphaFoldDB" id="A0A975RUJ7"/>
<evidence type="ECO:0000313" key="2">
    <source>
        <dbReference type="Proteomes" id="UP000680805"/>
    </source>
</evidence>
<sequence>MTHRVDVADGRDIVARWCNLAEQRLEYLTELFETGRWRRYHSELAFLENIQEAKTAVETWRSLSAREASFDNSAIDMSWLGRRVPPPRRETVRDQAASPQPLKILDEPPLSAVPALVEGDVVCAEDAPSVVAMQNAPEPTLDIAAIEQRYPLLRNAL</sequence>
<proteinExistence type="predicted"/>
<dbReference type="NCBIfam" id="TIGR03809">
    <property type="entry name" value="TIGR03809 family protein"/>
    <property type="match status" value="1"/>
</dbReference>
<organism evidence="1 2">
    <name type="scientific">Bradyrhizobium sediminis</name>
    <dbReference type="NCBI Taxonomy" id="2840469"/>
    <lineage>
        <taxon>Bacteria</taxon>
        <taxon>Pseudomonadati</taxon>
        <taxon>Pseudomonadota</taxon>
        <taxon>Alphaproteobacteria</taxon>
        <taxon>Hyphomicrobiales</taxon>
        <taxon>Nitrobacteraceae</taxon>
        <taxon>Bradyrhizobium</taxon>
    </lineage>
</organism>
<evidence type="ECO:0000313" key="1">
    <source>
        <dbReference type="EMBL" id="QWG20113.1"/>
    </source>
</evidence>
<accession>A0A975RUJ7</accession>
<dbReference type="EMBL" id="CP076135">
    <property type="protein sequence ID" value="QWG20113.1"/>
    <property type="molecule type" value="Genomic_DNA"/>
</dbReference>
<reference evidence="1" key="1">
    <citation type="submission" date="2021-06" db="EMBL/GenBank/DDBJ databases">
        <title>Bradyrhizobium sp. S2-11-2 Genome sequencing.</title>
        <authorList>
            <person name="Jin L."/>
        </authorList>
    </citation>
    <scope>NUCLEOTIDE SEQUENCE</scope>
    <source>
        <strain evidence="1">S2-11-2</strain>
    </source>
</reference>
<dbReference type="InterPro" id="IPR022268">
    <property type="entry name" value="CHP03809"/>
</dbReference>
<name>A0A975RUJ7_9BRAD</name>
<dbReference type="Proteomes" id="UP000680805">
    <property type="component" value="Chromosome"/>
</dbReference>
<protein>
    <submittedName>
        <fullName evidence="1">TIGR03809 family protein</fullName>
    </submittedName>
</protein>